<evidence type="ECO:0000256" key="2">
    <source>
        <dbReference type="SAM" id="Phobius"/>
    </source>
</evidence>
<evidence type="ECO:0000256" key="1">
    <source>
        <dbReference type="SAM" id="MobiDB-lite"/>
    </source>
</evidence>
<organism evidence="3 4">
    <name type="scientific">Capronia coronata CBS 617.96</name>
    <dbReference type="NCBI Taxonomy" id="1182541"/>
    <lineage>
        <taxon>Eukaryota</taxon>
        <taxon>Fungi</taxon>
        <taxon>Dikarya</taxon>
        <taxon>Ascomycota</taxon>
        <taxon>Pezizomycotina</taxon>
        <taxon>Eurotiomycetes</taxon>
        <taxon>Chaetothyriomycetidae</taxon>
        <taxon>Chaetothyriales</taxon>
        <taxon>Herpotrichiellaceae</taxon>
        <taxon>Capronia</taxon>
    </lineage>
</organism>
<feature type="compositionally biased region" description="Low complexity" evidence="1">
    <location>
        <begin position="301"/>
        <end position="323"/>
    </location>
</feature>
<comment type="caution">
    <text evidence="3">The sequence shown here is derived from an EMBL/GenBank/DDBJ whole genome shotgun (WGS) entry which is preliminary data.</text>
</comment>
<dbReference type="Proteomes" id="UP000019484">
    <property type="component" value="Unassembled WGS sequence"/>
</dbReference>
<keyword evidence="4" id="KW-1185">Reference proteome</keyword>
<reference evidence="3 4" key="1">
    <citation type="submission" date="2013-03" db="EMBL/GenBank/DDBJ databases">
        <title>The Genome Sequence of Capronia coronata CBS 617.96.</title>
        <authorList>
            <consortium name="The Broad Institute Genomics Platform"/>
            <person name="Cuomo C."/>
            <person name="de Hoog S."/>
            <person name="Gorbushina A."/>
            <person name="Walker B."/>
            <person name="Young S.K."/>
            <person name="Zeng Q."/>
            <person name="Gargeya S."/>
            <person name="Fitzgerald M."/>
            <person name="Haas B."/>
            <person name="Abouelleil A."/>
            <person name="Allen A.W."/>
            <person name="Alvarado L."/>
            <person name="Arachchi H.M."/>
            <person name="Berlin A.M."/>
            <person name="Chapman S.B."/>
            <person name="Gainer-Dewar J."/>
            <person name="Goldberg J."/>
            <person name="Griggs A."/>
            <person name="Gujja S."/>
            <person name="Hansen M."/>
            <person name="Howarth C."/>
            <person name="Imamovic A."/>
            <person name="Ireland A."/>
            <person name="Larimer J."/>
            <person name="McCowan C."/>
            <person name="Murphy C."/>
            <person name="Pearson M."/>
            <person name="Poon T.W."/>
            <person name="Priest M."/>
            <person name="Roberts A."/>
            <person name="Saif S."/>
            <person name="Shea T."/>
            <person name="Sisk P."/>
            <person name="Sykes S."/>
            <person name="Wortman J."/>
            <person name="Nusbaum C."/>
            <person name="Birren B."/>
        </authorList>
    </citation>
    <scope>NUCLEOTIDE SEQUENCE [LARGE SCALE GENOMIC DNA]</scope>
    <source>
        <strain evidence="3 4">CBS 617.96</strain>
    </source>
</reference>
<sequence>MKAPGISTGGGTLRRKPKLSRDLISQQFAVPYATDNPNYSQLEWKPCDTRFVLWFHLTTNLQFESIAIAFNSTYPDSTIQMTGEDVLSIVEVLQERFPLIWDQLTPNGHWNKPTERGWTPCDHGMYCTKMAALERKASVNRNFKTRTRYERELAEMATTLWQGTWQELLTCPRVHDMGFKSSARISADSGSTKLSGSSKENHSAADFDASNTLVARVDSQGLPVLPRGLSSGPSLSDSSVPAKSKASSSPHIWIDSSARTSRSPRKKSALSSGSSRPSGDKVMPSVEEADPDQVWVDTSVRGSRSSARSSSGRRSAISAARSRASAEKVALATEESGSVGASSYRSAKSHLSGTSTRAPSRRSRTSSTRPRAEDAGIDESDQLPQTRFQQLLMSTGGTGSIWYILQKTVVNITWVSALNPIWRLIMHDLEDPASEPPIIRPALLFLFVCAYLGANLLIKRSLVFMQQMIFRWWGLAFNPPEAADLSHTRYMTLWISAQCLSMGIFFACGLLDPVLQLVQTSAVHFETGRDLSRG</sequence>
<feature type="compositionally biased region" description="Polar residues" evidence="1">
    <location>
        <begin position="335"/>
        <end position="353"/>
    </location>
</feature>
<dbReference type="OrthoDB" id="4161698at2759"/>
<dbReference type="HOGENOM" id="CLU_523723_0_0_1"/>
<keyword evidence="2" id="KW-0472">Membrane</keyword>
<evidence type="ECO:0000313" key="4">
    <source>
        <dbReference type="Proteomes" id="UP000019484"/>
    </source>
</evidence>
<name>W9YRV0_9EURO</name>
<feature type="region of interest" description="Disordered" evidence="1">
    <location>
        <begin position="185"/>
        <end position="204"/>
    </location>
</feature>
<dbReference type="EMBL" id="AMWN01000001">
    <property type="protein sequence ID" value="EXJ95298.1"/>
    <property type="molecule type" value="Genomic_DNA"/>
</dbReference>
<gene>
    <name evidence="3" type="ORF">A1O1_00418</name>
</gene>
<accession>W9YRV0</accession>
<dbReference type="AlphaFoldDB" id="W9YRV0"/>
<evidence type="ECO:0000313" key="3">
    <source>
        <dbReference type="EMBL" id="EXJ95298.1"/>
    </source>
</evidence>
<keyword evidence="2" id="KW-0812">Transmembrane</keyword>
<dbReference type="RefSeq" id="XP_007719527.1">
    <property type="nucleotide sequence ID" value="XM_007721337.1"/>
</dbReference>
<feature type="region of interest" description="Disordered" evidence="1">
    <location>
        <begin position="223"/>
        <end position="380"/>
    </location>
</feature>
<feature type="compositionally biased region" description="Polar residues" evidence="1">
    <location>
        <begin position="188"/>
        <end position="198"/>
    </location>
</feature>
<dbReference type="GeneID" id="19155326"/>
<proteinExistence type="predicted"/>
<feature type="transmembrane region" description="Helical" evidence="2">
    <location>
        <begin position="438"/>
        <end position="458"/>
    </location>
</feature>
<protein>
    <submittedName>
        <fullName evidence="3">Uncharacterized protein</fullName>
    </submittedName>
</protein>
<feature type="compositionally biased region" description="Low complexity" evidence="1">
    <location>
        <begin position="223"/>
        <end position="250"/>
    </location>
</feature>
<keyword evidence="2" id="KW-1133">Transmembrane helix</keyword>